<protein>
    <submittedName>
        <fullName evidence="1">Sulfakinin family</fullName>
    </submittedName>
</protein>
<name>A0A8S5PB19_9CAUD</name>
<proteinExistence type="predicted"/>
<dbReference type="EMBL" id="BK015365">
    <property type="protein sequence ID" value="DAE03404.1"/>
    <property type="molecule type" value="Genomic_DNA"/>
</dbReference>
<reference evidence="1" key="1">
    <citation type="journal article" date="2021" name="Proc. Natl. Acad. Sci. U.S.A.">
        <title>A Catalog of Tens of Thousands of Viruses from Human Metagenomes Reveals Hidden Associations with Chronic Diseases.</title>
        <authorList>
            <person name="Tisza M.J."/>
            <person name="Buck C.B."/>
        </authorList>
    </citation>
    <scope>NUCLEOTIDE SEQUENCE</scope>
    <source>
        <strain evidence="1">CtaNG1</strain>
    </source>
</reference>
<evidence type="ECO:0000313" key="1">
    <source>
        <dbReference type="EMBL" id="DAE03404.1"/>
    </source>
</evidence>
<accession>A0A8S5PB19</accession>
<organism evidence="1">
    <name type="scientific">Myoviridae sp. ctaNG1</name>
    <dbReference type="NCBI Taxonomy" id="2825132"/>
    <lineage>
        <taxon>Viruses</taxon>
        <taxon>Duplodnaviria</taxon>
        <taxon>Heunggongvirae</taxon>
        <taxon>Uroviricota</taxon>
        <taxon>Caudoviricetes</taxon>
    </lineage>
</organism>
<sequence>MKKIETREINQILADSPYTLGGSQLMRFGEYGHQRGFRINESKLKL</sequence>